<name>A0ABN8NNM4_9CNID</name>
<protein>
    <submittedName>
        <fullName evidence="2">Uncharacterized protein</fullName>
    </submittedName>
</protein>
<proteinExistence type="predicted"/>
<comment type="caution">
    <text evidence="2">The sequence shown here is derived from an EMBL/GenBank/DDBJ whole genome shotgun (WGS) entry which is preliminary data.</text>
</comment>
<evidence type="ECO:0000313" key="3">
    <source>
        <dbReference type="Proteomes" id="UP001159405"/>
    </source>
</evidence>
<feature type="region of interest" description="Disordered" evidence="1">
    <location>
        <begin position="1"/>
        <end position="60"/>
    </location>
</feature>
<reference evidence="2 3" key="1">
    <citation type="submission" date="2022-05" db="EMBL/GenBank/DDBJ databases">
        <authorList>
            <consortium name="Genoscope - CEA"/>
            <person name="William W."/>
        </authorList>
    </citation>
    <scope>NUCLEOTIDE SEQUENCE [LARGE SCALE GENOMIC DNA]</scope>
</reference>
<evidence type="ECO:0000256" key="1">
    <source>
        <dbReference type="SAM" id="MobiDB-lite"/>
    </source>
</evidence>
<dbReference type="EMBL" id="CALNXK010000029">
    <property type="protein sequence ID" value="CAH3116295.1"/>
    <property type="molecule type" value="Genomic_DNA"/>
</dbReference>
<feature type="compositionally biased region" description="Basic residues" evidence="1">
    <location>
        <begin position="11"/>
        <end position="21"/>
    </location>
</feature>
<feature type="compositionally biased region" description="Basic and acidic residues" evidence="1">
    <location>
        <begin position="101"/>
        <end position="114"/>
    </location>
</feature>
<organism evidence="2 3">
    <name type="scientific">Porites lobata</name>
    <dbReference type="NCBI Taxonomy" id="104759"/>
    <lineage>
        <taxon>Eukaryota</taxon>
        <taxon>Metazoa</taxon>
        <taxon>Cnidaria</taxon>
        <taxon>Anthozoa</taxon>
        <taxon>Hexacorallia</taxon>
        <taxon>Scleractinia</taxon>
        <taxon>Fungiina</taxon>
        <taxon>Poritidae</taxon>
        <taxon>Porites</taxon>
    </lineage>
</organism>
<dbReference type="Proteomes" id="UP001159405">
    <property type="component" value="Unassembled WGS sequence"/>
</dbReference>
<keyword evidence="3" id="KW-1185">Reference proteome</keyword>
<dbReference type="PANTHER" id="PTHR34485:SF2">
    <property type="entry name" value="PROLINE RICH, LACRIMAL 1"/>
    <property type="match status" value="1"/>
</dbReference>
<sequence>MASLPSEPCPKKKKLPKREKKKMMSEKGQKSASARGRGVQSRQEFTLPAQWESETREGETRAIVDYYSPGKTKYRSAPEVEKVLRERGMRLCFQDESSESDGYHATESDNEEKLPSTSKVLKNSHHEVEQRLCVCESTQICKFVEDINKSSRCSTEECDGLLVPSKVETVGLGGTINITFACSGCQLRSVNFQGSSMVEASRRTVVGLALAVAFIVSGHGFSKFNKTLNQCLGIQGISKNRYYEVVKLIFPHIHNILSEMCEEAKNNMKALDDGVLGSWKRGVVTSDGVWHTRGHFSKNGSFIIKNYLTGGLLWFGHKCMKGASDDDELYMGTAKSMEGVLADECYQQAKDEGCNIVVVWQDGDSSSQKSVEKVFGEEPRRVFKCGGHVGRAHANNLKELSKQKVFSATQISRLKTTFPDVESAQCQCKRHSKSCGCLSDTFINNARINHFCCLQQCKNPEDYAKRMRALADHHSKNEHKWNDGECDFHPLTVCSCGKCSDDDEELSCEGKAYATKSVLKCAFHHLAYRTECELRAKDAEAVIHPEMGRGQSNLCEAHFAVLPHFRAKSQSLCRLHYIACTNCGLAQGNMSWCFEKRGKDYHWVVDLYERLKLPIIPKVVRAFQKATQERMKDLAKKKTKEYKQQRISQKVARAEDQEERKKWVKRQAVIHTYGVEGEEEGTEDSNLVQEAEQLLGGEDTQIVSGRKCKCGSTSHLRTSSHSCPLNKKNNKRRVPAIVHIVPALDGGYGSPVE</sequence>
<gene>
    <name evidence="2" type="ORF">PLOB_00024319</name>
</gene>
<feature type="region of interest" description="Disordered" evidence="1">
    <location>
        <begin position="96"/>
        <end position="118"/>
    </location>
</feature>
<evidence type="ECO:0000313" key="2">
    <source>
        <dbReference type="EMBL" id="CAH3116295.1"/>
    </source>
</evidence>
<accession>A0ABN8NNM4</accession>
<dbReference type="PANTHER" id="PTHR34485">
    <property type="entry name" value="PROLINE-RICH, LACRIMAL 1"/>
    <property type="match status" value="1"/>
</dbReference>